<dbReference type="Proteomes" id="UP000824048">
    <property type="component" value="Unassembled WGS sequence"/>
</dbReference>
<reference evidence="3" key="1">
    <citation type="journal article" date="2021" name="PeerJ">
        <title>Extensive microbial diversity within the chicken gut microbiome revealed by metagenomics and culture.</title>
        <authorList>
            <person name="Gilroy R."/>
            <person name="Ravi A."/>
            <person name="Getino M."/>
            <person name="Pursley I."/>
            <person name="Horton D.L."/>
            <person name="Alikhan N.F."/>
            <person name="Baker D."/>
            <person name="Gharbi K."/>
            <person name="Hall N."/>
            <person name="Watson M."/>
            <person name="Adriaenssens E.M."/>
            <person name="Foster-Nyarko E."/>
            <person name="Jarju S."/>
            <person name="Secka A."/>
            <person name="Antonio M."/>
            <person name="Oren A."/>
            <person name="Chaudhuri R.R."/>
            <person name="La Ragione R."/>
            <person name="Hildebrand F."/>
            <person name="Pallen M.J."/>
        </authorList>
    </citation>
    <scope>NUCLEOTIDE SEQUENCE</scope>
    <source>
        <strain evidence="3">ChiSxjej1B13-11774</strain>
    </source>
</reference>
<feature type="region of interest" description="Disordered" evidence="1">
    <location>
        <begin position="233"/>
        <end position="252"/>
    </location>
</feature>
<accession>A0A9D2J9H7</accession>
<evidence type="ECO:0000313" key="3">
    <source>
        <dbReference type="EMBL" id="HIZ41601.1"/>
    </source>
</evidence>
<reference evidence="3" key="2">
    <citation type="submission" date="2021-04" db="EMBL/GenBank/DDBJ databases">
        <authorList>
            <person name="Gilroy R."/>
        </authorList>
    </citation>
    <scope>NUCLEOTIDE SEQUENCE</scope>
    <source>
        <strain evidence="3">ChiSxjej1B13-11774</strain>
    </source>
</reference>
<proteinExistence type="predicted"/>
<organism evidence="3 4">
    <name type="scientific">Candidatus Gemmiger excrementigallinarum</name>
    <dbReference type="NCBI Taxonomy" id="2838609"/>
    <lineage>
        <taxon>Bacteria</taxon>
        <taxon>Bacillati</taxon>
        <taxon>Bacillota</taxon>
        <taxon>Clostridia</taxon>
        <taxon>Eubacteriales</taxon>
        <taxon>Gemmiger</taxon>
    </lineage>
</organism>
<keyword evidence="2" id="KW-0472">Membrane</keyword>
<evidence type="ECO:0000256" key="1">
    <source>
        <dbReference type="SAM" id="MobiDB-lite"/>
    </source>
</evidence>
<evidence type="ECO:0000256" key="2">
    <source>
        <dbReference type="SAM" id="Phobius"/>
    </source>
</evidence>
<keyword evidence="2" id="KW-1133">Transmembrane helix</keyword>
<evidence type="ECO:0000313" key="4">
    <source>
        <dbReference type="Proteomes" id="UP000824048"/>
    </source>
</evidence>
<comment type="caution">
    <text evidence="3">The sequence shown here is derived from an EMBL/GenBank/DDBJ whole genome shotgun (WGS) entry which is preliminary data.</text>
</comment>
<sequence>MANYREEQIRNSRRLARQVLGAVSLLLALIGLFTVLGWVISALRSALDDSGRRASYADLLYGMVMLDPLPFDDVNDVDPGVFKQAAIWGTVYEIQKDGGSLDQYERDPDTGSAMIPKLEIDTYIANLLGPDYPITDGSFSTDEFVYQYNEEKQCYLVPVTSSVAQYTPEVEKISTSSGKMYVTVGYIPTTSNSASGELALTAPTEPVKYMDYVFTRGENRQWYLTALQESEMKVEATPEPSPTAEVTQDAQSMVESQLNAAMTDVADSTAEEEPAEPAASEETTEEPAESTDSSAESTDSTAAESTDSAPEAESDTQDSTDAVG</sequence>
<name>A0A9D2J9H7_9FIRM</name>
<feature type="region of interest" description="Disordered" evidence="1">
    <location>
        <begin position="261"/>
        <end position="324"/>
    </location>
</feature>
<dbReference type="EMBL" id="DXBP01000024">
    <property type="protein sequence ID" value="HIZ41601.1"/>
    <property type="molecule type" value="Genomic_DNA"/>
</dbReference>
<dbReference type="AlphaFoldDB" id="A0A9D2J9H7"/>
<gene>
    <name evidence="3" type="ORF">H9811_03445</name>
</gene>
<feature type="compositionally biased region" description="Low complexity" evidence="1">
    <location>
        <begin position="290"/>
        <end position="309"/>
    </location>
</feature>
<keyword evidence="2" id="KW-0812">Transmembrane</keyword>
<protein>
    <submittedName>
        <fullName evidence="3">Ice-structuring protein</fullName>
    </submittedName>
</protein>
<feature type="transmembrane region" description="Helical" evidence="2">
    <location>
        <begin position="20"/>
        <end position="40"/>
    </location>
</feature>